<dbReference type="PANTHER" id="PTHR11571">
    <property type="entry name" value="GLUTATHIONE S-TRANSFERASE"/>
    <property type="match status" value="1"/>
</dbReference>
<feature type="domain" description="GST C-terminal" evidence="2">
    <location>
        <begin position="81"/>
        <end position="206"/>
    </location>
</feature>
<dbReference type="GO" id="GO:0006749">
    <property type="term" value="P:glutathione metabolic process"/>
    <property type="evidence" value="ECO:0007669"/>
    <property type="project" value="TreeGrafter"/>
</dbReference>
<dbReference type="CDD" id="cd03039">
    <property type="entry name" value="GST_N_Sigma_like"/>
    <property type="match status" value="1"/>
</dbReference>
<dbReference type="SFLD" id="SFLDG00363">
    <property type="entry name" value="AMPS_(cytGST):_Alpha-__Mu-__Pi"/>
    <property type="match status" value="1"/>
</dbReference>
<organism evidence="3 4">
    <name type="scientific">Littorina saxatilis</name>
    <dbReference type="NCBI Taxonomy" id="31220"/>
    <lineage>
        <taxon>Eukaryota</taxon>
        <taxon>Metazoa</taxon>
        <taxon>Spiralia</taxon>
        <taxon>Lophotrochozoa</taxon>
        <taxon>Mollusca</taxon>
        <taxon>Gastropoda</taxon>
        <taxon>Caenogastropoda</taxon>
        <taxon>Littorinimorpha</taxon>
        <taxon>Littorinoidea</taxon>
        <taxon>Littorinidae</taxon>
        <taxon>Littorina</taxon>
    </lineage>
</organism>
<dbReference type="InterPro" id="IPR040079">
    <property type="entry name" value="Glutathione_S-Trfase"/>
</dbReference>
<evidence type="ECO:0000313" key="4">
    <source>
        <dbReference type="Proteomes" id="UP001374579"/>
    </source>
</evidence>
<dbReference type="PANTHER" id="PTHR11571:SF150">
    <property type="entry name" value="GLUTATHIONE S-TRANSFERASE"/>
    <property type="match status" value="1"/>
</dbReference>
<reference evidence="3 4" key="1">
    <citation type="submission" date="2024-02" db="EMBL/GenBank/DDBJ databases">
        <title>Chromosome-scale genome assembly of the rough periwinkle Littorina saxatilis.</title>
        <authorList>
            <person name="De Jode A."/>
            <person name="Faria R."/>
            <person name="Formenti G."/>
            <person name="Sims Y."/>
            <person name="Smith T.P."/>
            <person name="Tracey A."/>
            <person name="Wood J.M.D."/>
            <person name="Zagrodzka Z.B."/>
            <person name="Johannesson K."/>
            <person name="Butlin R.K."/>
            <person name="Leder E.H."/>
        </authorList>
    </citation>
    <scope>NUCLEOTIDE SEQUENCE [LARGE SCALE GENOMIC DNA]</scope>
    <source>
        <strain evidence="3">Snail1</strain>
        <tissue evidence="3">Muscle</tissue>
    </source>
</reference>
<dbReference type="CDD" id="cd03192">
    <property type="entry name" value="GST_C_Sigma_like"/>
    <property type="match status" value="1"/>
</dbReference>
<dbReference type="InterPro" id="IPR004045">
    <property type="entry name" value="Glutathione_S-Trfase_N"/>
</dbReference>
<dbReference type="Proteomes" id="UP001374579">
    <property type="component" value="Unassembled WGS sequence"/>
</dbReference>
<evidence type="ECO:0000313" key="3">
    <source>
        <dbReference type="EMBL" id="KAK7094789.1"/>
    </source>
</evidence>
<dbReference type="InterPro" id="IPR004046">
    <property type="entry name" value="GST_C"/>
</dbReference>
<evidence type="ECO:0000259" key="1">
    <source>
        <dbReference type="PROSITE" id="PS50404"/>
    </source>
</evidence>
<dbReference type="EMBL" id="JBAMIC010000018">
    <property type="protein sequence ID" value="KAK7094789.1"/>
    <property type="molecule type" value="Genomic_DNA"/>
</dbReference>
<keyword evidence="4" id="KW-1185">Reference proteome</keyword>
<dbReference type="InterPro" id="IPR010987">
    <property type="entry name" value="Glutathione-S-Trfase_C-like"/>
</dbReference>
<dbReference type="AlphaFoldDB" id="A0AAN9G4R7"/>
<gene>
    <name evidence="3" type="ORF">V1264_006292</name>
</gene>
<dbReference type="Pfam" id="PF14497">
    <property type="entry name" value="GST_C_3"/>
    <property type="match status" value="1"/>
</dbReference>
<accession>A0AAN9G4R7</accession>
<dbReference type="Gene3D" id="1.20.1050.10">
    <property type="match status" value="1"/>
</dbReference>
<name>A0AAN9G4R7_9CAEN</name>
<dbReference type="InterPro" id="IPR036249">
    <property type="entry name" value="Thioredoxin-like_sf"/>
</dbReference>
<protein>
    <submittedName>
        <fullName evidence="3">Uncharacterized protein</fullName>
    </submittedName>
</protein>
<dbReference type="Pfam" id="PF02798">
    <property type="entry name" value="GST_N"/>
    <property type="match status" value="1"/>
</dbReference>
<comment type="caution">
    <text evidence="3">The sequence shown here is derived from an EMBL/GenBank/DDBJ whole genome shotgun (WGS) entry which is preliminary data.</text>
</comment>
<proteinExistence type="predicted"/>
<dbReference type="PROSITE" id="PS50404">
    <property type="entry name" value="GST_NTER"/>
    <property type="match status" value="1"/>
</dbReference>
<dbReference type="Gene3D" id="3.40.30.10">
    <property type="entry name" value="Glutaredoxin"/>
    <property type="match status" value="1"/>
</dbReference>
<sequence length="206" mass="23544">MADIKICYFDARGLAEVSRLVLTLAGQKFEDIRWTREDWPKYKPEAPFGQGPYLVYNGKKIGQSAAMACFLAREFGLYGKTNSEAAVVDQVIHIYRDMMFAWQKVMYEQDEAKKAENAKKLLEEEGFPKYFGHFAKLLKDNGNNGHFIGDSITLADLYVYDSMFQIKKVATYDAAAAYPELKKLYDIVDSNPKIKAYVAQRKDTPM</sequence>
<dbReference type="GO" id="GO:0004364">
    <property type="term" value="F:glutathione transferase activity"/>
    <property type="evidence" value="ECO:0007669"/>
    <property type="project" value="TreeGrafter"/>
</dbReference>
<dbReference type="FunFam" id="1.20.1050.10:FF:000030">
    <property type="entry name" value="Glutathione S-transferase S1"/>
    <property type="match status" value="1"/>
</dbReference>
<dbReference type="SUPFAM" id="SSF52833">
    <property type="entry name" value="Thioredoxin-like"/>
    <property type="match status" value="1"/>
</dbReference>
<feature type="domain" description="GST N-terminal" evidence="1">
    <location>
        <begin position="2"/>
        <end position="79"/>
    </location>
</feature>
<dbReference type="SFLD" id="SFLDG01205">
    <property type="entry name" value="AMPS.1"/>
    <property type="match status" value="1"/>
</dbReference>
<dbReference type="InterPro" id="IPR036282">
    <property type="entry name" value="Glutathione-S-Trfase_C_sf"/>
</dbReference>
<dbReference type="SFLD" id="SFLDS00019">
    <property type="entry name" value="Glutathione_Transferase_(cytos"/>
    <property type="match status" value="1"/>
</dbReference>
<dbReference type="SUPFAM" id="SSF47616">
    <property type="entry name" value="GST C-terminal domain-like"/>
    <property type="match status" value="1"/>
</dbReference>
<dbReference type="InterPro" id="IPR050213">
    <property type="entry name" value="GST_superfamily"/>
</dbReference>
<dbReference type="PROSITE" id="PS50405">
    <property type="entry name" value="GST_CTER"/>
    <property type="match status" value="1"/>
</dbReference>
<evidence type="ECO:0000259" key="2">
    <source>
        <dbReference type="PROSITE" id="PS50405"/>
    </source>
</evidence>